<dbReference type="InterPro" id="IPR010994">
    <property type="entry name" value="RuvA_2-like"/>
</dbReference>
<comment type="similarity">
    <text evidence="1">Belongs to the DprA/Smf family.</text>
</comment>
<evidence type="ECO:0000256" key="1">
    <source>
        <dbReference type="ARBA" id="ARBA00006525"/>
    </source>
</evidence>
<dbReference type="InterPro" id="IPR036388">
    <property type="entry name" value="WH-like_DNA-bd_sf"/>
</dbReference>
<evidence type="ECO:0000259" key="3">
    <source>
        <dbReference type="Pfam" id="PF17782"/>
    </source>
</evidence>
<dbReference type="InterPro" id="IPR057666">
    <property type="entry name" value="DrpA_SLOG"/>
</dbReference>
<gene>
    <name evidence="4" type="ORF">A3J64_00825</name>
</gene>
<dbReference type="InterPro" id="IPR041614">
    <property type="entry name" value="DprA_WH"/>
</dbReference>
<dbReference type="InterPro" id="IPR003488">
    <property type="entry name" value="DprA"/>
</dbReference>
<dbReference type="SUPFAM" id="SSF47781">
    <property type="entry name" value="RuvA domain 2-like"/>
    <property type="match status" value="1"/>
</dbReference>
<dbReference type="Proteomes" id="UP000177061">
    <property type="component" value="Unassembled WGS sequence"/>
</dbReference>
<dbReference type="Gene3D" id="1.10.10.10">
    <property type="entry name" value="Winged helix-like DNA-binding domain superfamily/Winged helix DNA-binding domain"/>
    <property type="match status" value="1"/>
</dbReference>
<dbReference type="Gene3D" id="3.40.50.450">
    <property type="match status" value="1"/>
</dbReference>
<dbReference type="PANTHER" id="PTHR43022">
    <property type="entry name" value="PROTEIN SMF"/>
    <property type="match status" value="1"/>
</dbReference>
<dbReference type="AlphaFoldDB" id="A0A1G2FIW0"/>
<feature type="domain" description="Smf/DprA SLOG" evidence="2">
    <location>
        <begin position="83"/>
        <end position="293"/>
    </location>
</feature>
<dbReference type="Pfam" id="PF17782">
    <property type="entry name" value="WHD_DprA"/>
    <property type="match status" value="1"/>
</dbReference>
<dbReference type="GO" id="GO:0009294">
    <property type="term" value="P:DNA-mediated transformation"/>
    <property type="evidence" value="ECO:0007669"/>
    <property type="project" value="InterPro"/>
</dbReference>
<dbReference type="STRING" id="1801997.A3J64_00825"/>
<sequence>MTNVKDNQRKYYNAFNLVDGIGPLTFKKLLSYFSSLKEAWLADANQFIKAGLNNSLIEQIKIKRQKIDPDSEMGKLEKEGIDLITIEDKNYPKLLKEIYNPPACLYCRGKFDRSDEFSLGIVGARKLSSYGRQITPALTADLTRAGLTIVSGLAKGIDTLAHRAALLANGRTIAVLGSGPDKKSIYPRENQYLAEKISQQGIVLSEFPLGVSALAPHFPQRNRIISGLSLGVLIVEASKKSGALITAKEALEQNREVFAVPGPIFSQNSFGPNNLIKMGAKLVTEANDILEDLNLNLLTEIKRKDILADNQEESLILKQLSFEPLHIDKIIFQAKLPANIVNSLLTMMEIRGKVKNLGGNNYVLAR</sequence>
<feature type="domain" description="DprA winged helix" evidence="3">
    <location>
        <begin position="308"/>
        <end position="360"/>
    </location>
</feature>
<proteinExistence type="inferred from homology"/>
<reference evidence="4 5" key="1">
    <citation type="journal article" date="2016" name="Nat. Commun.">
        <title>Thousands of microbial genomes shed light on interconnected biogeochemical processes in an aquifer system.</title>
        <authorList>
            <person name="Anantharaman K."/>
            <person name="Brown C.T."/>
            <person name="Hug L.A."/>
            <person name="Sharon I."/>
            <person name="Castelle C.J."/>
            <person name="Probst A.J."/>
            <person name="Thomas B.C."/>
            <person name="Singh A."/>
            <person name="Wilkins M.J."/>
            <person name="Karaoz U."/>
            <person name="Brodie E.L."/>
            <person name="Williams K.H."/>
            <person name="Hubbard S.S."/>
            <person name="Banfield J.F."/>
        </authorList>
    </citation>
    <scope>NUCLEOTIDE SEQUENCE [LARGE SCALE GENOMIC DNA]</scope>
</reference>
<dbReference type="EMBL" id="MHNB01000007">
    <property type="protein sequence ID" value="OGZ37518.1"/>
    <property type="molecule type" value="Genomic_DNA"/>
</dbReference>
<evidence type="ECO:0000313" key="5">
    <source>
        <dbReference type="Proteomes" id="UP000177061"/>
    </source>
</evidence>
<dbReference type="PANTHER" id="PTHR43022:SF1">
    <property type="entry name" value="PROTEIN SMF"/>
    <property type="match status" value="1"/>
</dbReference>
<protein>
    <submittedName>
        <fullName evidence="4">DNA protecting protein DprA</fullName>
    </submittedName>
</protein>
<accession>A0A1G2FIW0</accession>
<evidence type="ECO:0000313" key="4">
    <source>
        <dbReference type="EMBL" id="OGZ37518.1"/>
    </source>
</evidence>
<dbReference type="SUPFAM" id="SSF102405">
    <property type="entry name" value="MCP/YpsA-like"/>
    <property type="match status" value="1"/>
</dbReference>
<dbReference type="NCBIfam" id="TIGR00732">
    <property type="entry name" value="dprA"/>
    <property type="match status" value="1"/>
</dbReference>
<dbReference type="Pfam" id="PF02481">
    <property type="entry name" value="DNA_processg_A"/>
    <property type="match status" value="1"/>
</dbReference>
<organism evidence="4 5">
    <name type="scientific">Candidatus Portnoybacteria bacterium RIFCSPHIGHO2_12_FULL_38_9</name>
    <dbReference type="NCBI Taxonomy" id="1801997"/>
    <lineage>
        <taxon>Bacteria</taxon>
        <taxon>Candidatus Portnoyibacteriota</taxon>
    </lineage>
</organism>
<name>A0A1G2FIW0_9BACT</name>
<comment type="caution">
    <text evidence="4">The sequence shown here is derived from an EMBL/GenBank/DDBJ whole genome shotgun (WGS) entry which is preliminary data.</text>
</comment>
<evidence type="ECO:0000259" key="2">
    <source>
        <dbReference type="Pfam" id="PF02481"/>
    </source>
</evidence>